<evidence type="ECO:0000259" key="3">
    <source>
        <dbReference type="PROSITE" id="PS50076"/>
    </source>
</evidence>
<dbReference type="AlphaFoldDB" id="A0A8J5XKP2"/>
<feature type="region of interest" description="Disordered" evidence="2">
    <location>
        <begin position="198"/>
        <end position="221"/>
    </location>
</feature>
<dbReference type="SMART" id="SM00271">
    <property type="entry name" value="DnaJ"/>
    <property type="match status" value="1"/>
</dbReference>
<dbReference type="Proteomes" id="UP000751190">
    <property type="component" value="Unassembled WGS sequence"/>
</dbReference>
<evidence type="ECO:0000256" key="1">
    <source>
        <dbReference type="ARBA" id="ARBA00023186"/>
    </source>
</evidence>
<sequence>MAALASGLRRLSSCAVGRLPARASRPLAPAHAQAHVRSFRATPAAQSSVKKDPYTVLGVRPDASAAEVKKRYYEQAKKLHPDANPNSPEAAKQFADVTEAYEILSDAEKRRMYDAYGHAGAEHAGRGSGGGGGGRGFGAGSPFGGFGMNLDDLFSDLFAQALQVEVELSFIEAVRGCTKRVRWQTPNDPRPREVELAIPPGVDDGMQLKAPGQGPARGRGRPPADLHILLRVQEHPTFLRSGLDLHIVQPIRLIDALLGAKVAVPTLDGNADVAVSPGTQPADRVVLRGAGVRADGGGAGDLYVHWDVVLPDAGLLSKERAALLRELFADQPLPPAGRRRRGALAQTVERLLKRHG</sequence>
<name>A0A8J5XKP2_DIALT</name>
<evidence type="ECO:0000313" key="4">
    <source>
        <dbReference type="EMBL" id="KAG8460555.1"/>
    </source>
</evidence>
<evidence type="ECO:0000256" key="2">
    <source>
        <dbReference type="SAM" id="MobiDB-lite"/>
    </source>
</evidence>
<feature type="domain" description="J" evidence="3">
    <location>
        <begin position="52"/>
        <end position="117"/>
    </location>
</feature>
<keyword evidence="1" id="KW-0143">Chaperone</keyword>
<dbReference type="OrthoDB" id="10256793at2759"/>
<accession>A0A8J5XKP2</accession>
<dbReference type="Gene3D" id="2.60.260.20">
    <property type="entry name" value="Urease metallochaperone UreE, N-terminal domain"/>
    <property type="match status" value="2"/>
</dbReference>
<dbReference type="OMA" id="RAQDFAY"/>
<dbReference type="SUPFAM" id="SSF46565">
    <property type="entry name" value="Chaperone J-domain"/>
    <property type="match status" value="1"/>
</dbReference>
<comment type="caution">
    <text evidence="4">The sequence shown here is derived from an EMBL/GenBank/DDBJ whole genome shotgun (WGS) entry which is preliminary data.</text>
</comment>
<dbReference type="GO" id="GO:0051082">
    <property type="term" value="F:unfolded protein binding"/>
    <property type="evidence" value="ECO:0007669"/>
    <property type="project" value="InterPro"/>
</dbReference>
<reference evidence="4" key="1">
    <citation type="submission" date="2021-05" db="EMBL/GenBank/DDBJ databases">
        <title>The genome of the haptophyte Pavlova lutheri (Diacronema luteri, Pavlovales) - a model for lipid biosynthesis in eukaryotic algae.</title>
        <authorList>
            <person name="Hulatt C.J."/>
            <person name="Posewitz M.C."/>
        </authorList>
    </citation>
    <scope>NUCLEOTIDE SEQUENCE</scope>
    <source>
        <strain evidence="4">NIVA-4/92</strain>
    </source>
</reference>
<dbReference type="PANTHER" id="PTHR43096">
    <property type="entry name" value="DNAJ HOMOLOG 1, MITOCHONDRIAL-RELATED"/>
    <property type="match status" value="1"/>
</dbReference>
<dbReference type="PROSITE" id="PS00636">
    <property type="entry name" value="DNAJ_1"/>
    <property type="match status" value="1"/>
</dbReference>
<dbReference type="InterPro" id="IPR018253">
    <property type="entry name" value="DnaJ_domain_CS"/>
</dbReference>
<dbReference type="Pfam" id="PF00226">
    <property type="entry name" value="DnaJ"/>
    <property type="match status" value="1"/>
</dbReference>
<keyword evidence="5" id="KW-1185">Reference proteome</keyword>
<dbReference type="CDD" id="cd10747">
    <property type="entry name" value="DnaJ_C"/>
    <property type="match status" value="1"/>
</dbReference>
<dbReference type="InterPro" id="IPR036869">
    <property type="entry name" value="J_dom_sf"/>
</dbReference>
<dbReference type="Pfam" id="PF01556">
    <property type="entry name" value="DnaJ_C"/>
    <property type="match status" value="1"/>
</dbReference>
<dbReference type="InterPro" id="IPR001623">
    <property type="entry name" value="DnaJ_domain"/>
</dbReference>
<dbReference type="GO" id="GO:0042026">
    <property type="term" value="P:protein refolding"/>
    <property type="evidence" value="ECO:0007669"/>
    <property type="project" value="TreeGrafter"/>
</dbReference>
<dbReference type="SUPFAM" id="SSF49493">
    <property type="entry name" value="HSP40/DnaJ peptide-binding domain"/>
    <property type="match status" value="2"/>
</dbReference>
<dbReference type="Gene3D" id="1.10.287.110">
    <property type="entry name" value="DnaJ domain"/>
    <property type="match status" value="1"/>
</dbReference>
<dbReference type="PROSITE" id="PS50076">
    <property type="entry name" value="DNAJ_2"/>
    <property type="match status" value="1"/>
</dbReference>
<dbReference type="PRINTS" id="PR00625">
    <property type="entry name" value="JDOMAIN"/>
</dbReference>
<protein>
    <recommendedName>
        <fullName evidence="3">J domain-containing protein</fullName>
    </recommendedName>
</protein>
<dbReference type="PANTHER" id="PTHR43096:SF52">
    <property type="entry name" value="DNAJ HOMOLOG 1, MITOCHONDRIAL-RELATED"/>
    <property type="match status" value="1"/>
</dbReference>
<dbReference type="InterPro" id="IPR002939">
    <property type="entry name" value="DnaJ_C"/>
</dbReference>
<dbReference type="CDD" id="cd06257">
    <property type="entry name" value="DnaJ"/>
    <property type="match status" value="1"/>
</dbReference>
<dbReference type="GO" id="GO:0005737">
    <property type="term" value="C:cytoplasm"/>
    <property type="evidence" value="ECO:0007669"/>
    <property type="project" value="TreeGrafter"/>
</dbReference>
<organism evidence="4 5">
    <name type="scientific">Diacronema lutheri</name>
    <name type="common">Unicellular marine alga</name>
    <name type="synonym">Monochrysis lutheri</name>
    <dbReference type="NCBI Taxonomy" id="2081491"/>
    <lineage>
        <taxon>Eukaryota</taxon>
        <taxon>Haptista</taxon>
        <taxon>Haptophyta</taxon>
        <taxon>Pavlovophyceae</taxon>
        <taxon>Pavlovales</taxon>
        <taxon>Pavlovaceae</taxon>
        <taxon>Diacronema</taxon>
    </lineage>
</organism>
<proteinExistence type="predicted"/>
<dbReference type="EMBL" id="JAGTXO010000032">
    <property type="protein sequence ID" value="KAG8460555.1"/>
    <property type="molecule type" value="Genomic_DNA"/>
</dbReference>
<evidence type="ECO:0000313" key="5">
    <source>
        <dbReference type="Proteomes" id="UP000751190"/>
    </source>
</evidence>
<gene>
    <name evidence="4" type="ORF">KFE25_013205</name>
</gene>
<dbReference type="InterPro" id="IPR008971">
    <property type="entry name" value="HSP40/DnaJ_pept-bd"/>
</dbReference>